<dbReference type="Proteomes" id="UP000308092">
    <property type="component" value="Unassembled WGS sequence"/>
</dbReference>
<dbReference type="EMBL" id="SOSA01000347">
    <property type="protein sequence ID" value="THC92279.1"/>
    <property type="molecule type" value="Genomic_DNA"/>
</dbReference>
<accession>A0A4S3JAX3</accession>
<proteinExistence type="predicted"/>
<comment type="caution">
    <text evidence="1">The sequence shown here is derived from an EMBL/GenBank/DDBJ whole genome shotgun (WGS) entry which is preliminary data.</text>
</comment>
<reference evidence="1 2" key="1">
    <citation type="submission" date="2019-03" db="EMBL/GenBank/DDBJ databases">
        <title>The genome sequence of a newly discovered highly antifungal drug resistant Aspergillus species, Aspergillus tanneri NIH 1004.</title>
        <authorList>
            <person name="Mounaud S."/>
            <person name="Singh I."/>
            <person name="Joardar V."/>
            <person name="Pakala S."/>
            <person name="Pakala S."/>
            <person name="Venepally P."/>
            <person name="Hoover J."/>
            <person name="Nierman W."/>
            <person name="Chung J."/>
            <person name="Losada L."/>
        </authorList>
    </citation>
    <scope>NUCLEOTIDE SEQUENCE [LARGE SCALE GENOMIC DNA]</scope>
    <source>
        <strain evidence="1 2">NIH1004</strain>
    </source>
</reference>
<organism evidence="1 2">
    <name type="scientific">Aspergillus tanneri</name>
    <dbReference type="NCBI Taxonomy" id="1220188"/>
    <lineage>
        <taxon>Eukaryota</taxon>
        <taxon>Fungi</taxon>
        <taxon>Dikarya</taxon>
        <taxon>Ascomycota</taxon>
        <taxon>Pezizomycotina</taxon>
        <taxon>Eurotiomycetes</taxon>
        <taxon>Eurotiomycetidae</taxon>
        <taxon>Eurotiales</taxon>
        <taxon>Aspergillaceae</taxon>
        <taxon>Aspergillus</taxon>
        <taxon>Aspergillus subgen. Circumdati</taxon>
    </lineage>
</organism>
<dbReference type="AlphaFoldDB" id="A0A4S3JAX3"/>
<evidence type="ECO:0000313" key="2">
    <source>
        <dbReference type="Proteomes" id="UP000308092"/>
    </source>
</evidence>
<protein>
    <submittedName>
        <fullName evidence="1">Uncharacterized protein</fullName>
    </submittedName>
</protein>
<name>A0A4S3JAX3_9EURO</name>
<sequence>MAITGARVGIENIFDTPDAHSLLKKLEADITQDGIENRTEDLFFVILGDAVNMVKHPTILDLLLSSPDMWVLSTATGLPKRQPKAERATKLAEVKISKIMENARDANDAVENATDAGKVARGTKFED</sequence>
<dbReference type="VEuPathDB" id="FungiDB:EYZ11_008261"/>
<gene>
    <name evidence="1" type="ORF">EYZ11_008261</name>
</gene>
<keyword evidence="2" id="KW-1185">Reference proteome</keyword>
<evidence type="ECO:0000313" key="1">
    <source>
        <dbReference type="EMBL" id="THC92279.1"/>
    </source>
</evidence>